<dbReference type="SUPFAM" id="SSF51905">
    <property type="entry name" value="FAD/NAD(P)-binding domain"/>
    <property type="match status" value="1"/>
</dbReference>
<dbReference type="GO" id="GO:0071949">
    <property type="term" value="F:FAD binding"/>
    <property type="evidence" value="ECO:0007669"/>
    <property type="project" value="InterPro"/>
</dbReference>
<dbReference type="HOGENOM" id="CLU_009665_14_0_1"/>
<dbReference type="RefSeq" id="XP_016224001.1">
    <property type="nucleotide sequence ID" value="XM_016368213.1"/>
</dbReference>
<evidence type="ECO:0000256" key="1">
    <source>
        <dbReference type="ARBA" id="ARBA00022630"/>
    </source>
</evidence>
<dbReference type="Gene3D" id="3.50.50.60">
    <property type="entry name" value="FAD/NAD(P)-binding domain"/>
    <property type="match status" value="1"/>
</dbReference>
<keyword evidence="3" id="KW-0560">Oxidoreductase</keyword>
<proteinExistence type="predicted"/>
<dbReference type="PRINTS" id="PR00420">
    <property type="entry name" value="RNGMNOXGNASE"/>
</dbReference>
<organism evidence="5 6">
    <name type="scientific">Exophiala mesophila</name>
    <name type="common">Black yeast-like fungus</name>
    <dbReference type="NCBI Taxonomy" id="212818"/>
    <lineage>
        <taxon>Eukaryota</taxon>
        <taxon>Fungi</taxon>
        <taxon>Dikarya</taxon>
        <taxon>Ascomycota</taxon>
        <taxon>Pezizomycotina</taxon>
        <taxon>Eurotiomycetes</taxon>
        <taxon>Chaetothyriomycetidae</taxon>
        <taxon>Chaetothyriales</taxon>
        <taxon>Herpotrichiellaceae</taxon>
        <taxon>Exophiala</taxon>
    </lineage>
</organism>
<accession>A0A0D1ZCM1</accession>
<keyword evidence="6" id="KW-1185">Reference proteome</keyword>
<dbReference type="Pfam" id="PF01494">
    <property type="entry name" value="FAD_binding_3"/>
    <property type="match status" value="1"/>
</dbReference>
<dbReference type="InterPro" id="IPR036188">
    <property type="entry name" value="FAD/NAD-bd_sf"/>
</dbReference>
<dbReference type="AlphaFoldDB" id="A0A0D1ZCM1"/>
<dbReference type="OMA" id="RWNTRLV"/>
<evidence type="ECO:0000256" key="2">
    <source>
        <dbReference type="ARBA" id="ARBA00022827"/>
    </source>
</evidence>
<evidence type="ECO:0000313" key="5">
    <source>
        <dbReference type="EMBL" id="KIV92427.1"/>
    </source>
</evidence>
<dbReference type="InterPro" id="IPR002938">
    <property type="entry name" value="FAD-bd"/>
</dbReference>
<dbReference type="Gene3D" id="3.40.30.120">
    <property type="match status" value="1"/>
</dbReference>
<dbReference type="STRING" id="212818.A0A0D1ZCM1"/>
<dbReference type="GO" id="GO:0016709">
    <property type="term" value="F:oxidoreductase activity, acting on paired donors, with incorporation or reduction of molecular oxygen, NAD(P)H as one donor, and incorporation of one atom of oxygen"/>
    <property type="evidence" value="ECO:0007669"/>
    <property type="project" value="UniProtKB-ARBA"/>
</dbReference>
<dbReference type="Gene3D" id="3.30.9.10">
    <property type="entry name" value="D-Amino Acid Oxidase, subunit A, domain 2"/>
    <property type="match status" value="1"/>
</dbReference>
<gene>
    <name evidence="5" type="ORF">PV10_03727</name>
</gene>
<evidence type="ECO:0000313" key="6">
    <source>
        <dbReference type="Proteomes" id="UP000054302"/>
    </source>
</evidence>
<evidence type="ECO:0000259" key="4">
    <source>
        <dbReference type="Pfam" id="PF01494"/>
    </source>
</evidence>
<dbReference type="InterPro" id="IPR050641">
    <property type="entry name" value="RIFMO-like"/>
</dbReference>
<dbReference type="PANTHER" id="PTHR43004">
    <property type="entry name" value="TRK SYSTEM POTASSIUM UPTAKE PROTEIN"/>
    <property type="match status" value="1"/>
</dbReference>
<dbReference type="VEuPathDB" id="FungiDB:PV10_03727"/>
<dbReference type="PANTHER" id="PTHR43004:SF8">
    <property type="entry name" value="FAD-BINDING DOMAIN-CONTAINING PROTEIN-RELATED"/>
    <property type="match status" value="1"/>
</dbReference>
<protein>
    <recommendedName>
        <fullName evidence="4">FAD-binding domain-containing protein</fullName>
    </recommendedName>
</protein>
<dbReference type="Proteomes" id="UP000054302">
    <property type="component" value="Unassembled WGS sequence"/>
</dbReference>
<sequence length="616" mass="68702">MLQPNGVDHNSTTTNGTSGNSAYDVYADYLIVGTGPAGASLACFLTQHGLTGLIVSSAPGSADTPRAHITNMAALDCLRDIGLDTECYQLGTTGDSMVHTRWSNSFAGEEYARIYSWGNDPRRKGDYELASPSEPLDLPQTLLEPILMRYATLNGFQVRWDTTFVSVTQDEGEDGGVTTTLLDKVTNQQFRVRSRYLFGADGARSEIVKQVGIPLIRRPGQGFAINILMEADMAHLMDSRMGNLHWILTPDKQHPDFAWIGCIRMVKPWHEWLCIIFPEATAERKARTPEEYMDRVREFIGDDSIDIKIKGISTWAINETAAEYYSKGRVHCLGDAVHRHPPNHGLGSNTCIQDAHNLAWKVAYVHKGLASPRILDSYSEERQPVGLDVVTMANASLRNHKEIWRVLGNLEPTVEQRVAVVKELNEDSPAGRKRRADLQEALRMINREEHGLGIEMNQRYTSSAVYKADQGDAPVFTTDALENYHPTTYPGARVPHVWLNHAVPGKPISTLDLAGKGHFTLFTGIGGQGWKEAAKKISAETGIEIKAYTIGYRQDYEDMYLDWTKIRDVDESGCVLVRPDYFVAWRSQKWQEESASMLKLVMDSVLSRSTKAVPVS</sequence>
<dbReference type="GeneID" id="27321572"/>
<dbReference type="OrthoDB" id="2690153at2759"/>
<keyword evidence="2" id="KW-0274">FAD</keyword>
<dbReference type="Pfam" id="PF21274">
    <property type="entry name" value="Rng_hyd_C"/>
    <property type="match status" value="1"/>
</dbReference>
<reference evidence="5 6" key="1">
    <citation type="submission" date="2015-01" db="EMBL/GenBank/DDBJ databases">
        <title>The Genome Sequence of Exophiala mesophila CBS40295.</title>
        <authorList>
            <consortium name="The Broad Institute Genomics Platform"/>
            <person name="Cuomo C."/>
            <person name="de Hoog S."/>
            <person name="Gorbushina A."/>
            <person name="Stielow B."/>
            <person name="Teixiera M."/>
            <person name="Abouelleil A."/>
            <person name="Chapman S.B."/>
            <person name="Priest M."/>
            <person name="Young S.K."/>
            <person name="Wortman J."/>
            <person name="Nusbaum C."/>
            <person name="Birren B."/>
        </authorList>
    </citation>
    <scope>NUCLEOTIDE SEQUENCE [LARGE SCALE GENOMIC DNA]</scope>
    <source>
        <strain evidence="5 6">CBS 40295</strain>
    </source>
</reference>
<feature type="domain" description="FAD-binding" evidence="4">
    <location>
        <begin position="28"/>
        <end position="391"/>
    </location>
</feature>
<dbReference type="EMBL" id="KN847522">
    <property type="protein sequence ID" value="KIV92427.1"/>
    <property type="molecule type" value="Genomic_DNA"/>
</dbReference>
<keyword evidence="1" id="KW-0285">Flavoprotein</keyword>
<evidence type="ECO:0000256" key="3">
    <source>
        <dbReference type="ARBA" id="ARBA00023002"/>
    </source>
</evidence>
<name>A0A0D1ZCM1_EXOME</name>